<feature type="compositionally biased region" description="Basic and acidic residues" evidence="1">
    <location>
        <begin position="61"/>
        <end position="73"/>
    </location>
</feature>
<protein>
    <submittedName>
        <fullName evidence="2">Uncharacterized protein</fullName>
    </submittedName>
</protein>
<feature type="compositionally biased region" description="Basic residues" evidence="1">
    <location>
        <begin position="180"/>
        <end position="191"/>
    </location>
</feature>
<evidence type="ECO:0000256" key="1">
    <source>
        <dbReference type="SAM" id="MobiDB-lite"/>
    </source>
</evidence>
<proteinExistence type="predicted"/>
<dbReference type="VEuPathDB" id="TriTrypDB:TvY486_0000320"/>
<feature type="compositionally biased region" description="Basic and acidic residues" evidence="1">
    <location>
        <begin position="164"/>
        <end position="178"/>
    </location>
</feature>
<dbReference type="AlphaFoldDB" id="F9WW19"/>
<feature type="compositionally biased region" description="Polar residues" evidence="1">
    <location>
        <begin position="269"/>
        <end position="278"/>
    </location>
</feature>
<reference evidence="2 3" key="1">
    <citation type="journal article" date="2012" name="Proc. Natl. Acad. Sci. U.S.A.">
        <title>Antigenic diversity is generated by distinct evolutionary mechanisms in African trypanosome species.</title>
        <authorList>
            <person name="Jackson A.P."/>
            <person name="Berry A."/>
            <person name="Aslett M."/>
            <person name="Allison H.C."/>
            <person name="Burton P."/>
            <person name="Vavrova-Anderson J."/>
            <person name="Brown R."/>
            <person name="Browne H."/>
            <person name="Corton N."/>
            <person name="Hauser H."/>
            <person name="Gamble J."/>
            <person name="Gilderthorp R."/>
            <person name="Marcello L."/>
            <person name="McQuillan J."/>
            <person name="Otto T.D."/>
            <person name="Quail M.A."/>
            <person name="Sanders M.J."/>
            <person name="van Tonder A."/>
            <person name="Ginger M.L."/>
            <person name="Field M.C."/>
            <person name="Barry J.D."/>
            <person name="Hertz-Fowler C."/>
            <person name="Berriman M."/>
        </authorList>
    </citation>
    <scope>NUCLEOTIDE SEQUENCE</scope>
    <source>
        <strain evidence="2 3">Y486</strain>
    </source>
</reference>
<sequence>MNARRTHRHKATRAWDPGDGKERKAGHRQTEARNSHTHGWLGKEKGKDELRANGTPQMAHTARERAAKGESRAGQKSTWRTHAVERRAGHEGTSAGNRDLHTRRAQHRAGVSSTKAKATDAAAQARKVDQDTNETRKGSAGAQLSAARATRGDRHQARKSNAAAREKCAREANADSKRTQAAHRKRRHKTRGSVGRRPWRQAWDGRKDSHRKNKAAEPQHQTKWHDETQCAPRVGNKKQKSKTQREEKPGIADARQTKQQENGARHKNTATQRNTGTNRAKHTLDEVTKLDRKDRDRDRDKEKGQGKGKGKGSGKWRATHAGRHNTEIEQTQADSKQKEEAHKGTG</sequence>
<feature type="region of interest" description="Disordered" evidence="1">
    <location>
        <begin position="1"/>
        <end position="346"/>
    </location>
</feature>
<evidence type="ECO:0000313" key="3">
    <source>
        <dbReference type="Proteomes" id="UP000009027"/>
    </source>
</evidence>
<evidence type="ECO:0000313" key="2">
    <source>
        <dbReference type="EMBL" id="CCD21786.1"/>
    </source>
</evidence>
<organism evidence="2 3">
    <name type="scientific">Trypanosoma vivax (strain Y486)</name>
    <dbReference type="NCBI Taxonomy" id="1055687"/>
    <lineage>
        <taxon>Eukaryota</taxon>
        <taxon>Discoba</taxon>
        <taxon>Euglenozoa</taxon>
        <taxon>Kinetoplastea</taxon>
        <taxon>Metakinetoplastina</taxon>
        <taxon>Trypanosomatida</taxon>
        <taxon>Trypanosomatidae</taxon>
        <taxon>Trypanosoma</taxon>
        <taxon>Duttonella</taxon>
    </lineage>
</organism>
<name>F9WW19_TRYVY</name>
<feature type="compositionally biased region" description="Basic and acidic residues" evidence="1">
    <location>
        <begin position="126"/>
        <end position="137"/>
    </location>
</feature>
<gene>
    <name evidence="2" type="ORF">TvY486_0000320</name>
</gene>
<keyword evidence="3" id="KW-1185">Reference proteome</keyword>
<dbReference type="Proteomes" id="UP000009027">
    <property type="component" value="Unassembled WGS sequence"/>
</dbReference>
<feature type="compositionally biased region" description="Basic residues" evidence="1">
    <location>
        <begin position="306"/>
        <end position="323"/>
    </location>
</feature>
<feature type="compositionally biased region" description="Basic and acidic residues" evidence="1">
    <location>
        <begin position="41"/>
        <end position="51"/>
    </location>
</feature>
<feature type="compositionally biased region" description="Basic and acidic residues" evidence="1">
    <location>
        <begin position="16"/>
        <end position="34"/>
    </location>
</feature>
<feature type="compositionally biased region" description="Basic and acidic residues" evidence="1">
    <location>
        <begin position="243"/>
        <end position="258"/>
    </location>
</feature>
<dbReference type="EMBL" id="CAEX01008259">
    <property type="protein sequence ID" value="CCD21786.1"/>
    <property type="molecule type" value="Genomic_DNA"/>
</dbReference>
<feature type="compositionally biased region" description="Basic and acidic residues" evidence="1">
    <location>
        <begin position="335"/>
        <end position="346"/>
    </location>
</feature>
<feature type="compositionally biased region" description="Basic residues" evidence="1">
    <location>
        <begin position="1"/>
        <end position="12"/>
    </location>
</feature>
<feature type="compositionally biased region" description="Basic and acidic residues" evidence="1">
    <location>
        <begin position="282"/>
        <end position="305"/>
    </location>
</feature>
<accession>F9WW19</accession>
<feature type="compositionally biased region" description="Low complexity" evidence="1">
    <location>
        <begin position="114"/>
        <end position="125"/>
    </location>
</feature>